<dbReference type="EMBL" id="JARQAZ010000007">
    <property type="protein sequence ID" value="MDT2771197.1"/>
    <property type="molecule type" value="Genomic_DNA"/>
</dbReference>
<dbReference type="PANTHER" id="PTHR33799">
    <property type="entry name" value="PTS PERMEASE-RELATED-RELATED"/>
    <property type="match status" value="1"/>
</dbReference>
<reference evidence="3 4" key="1">
    <citation type="submission" date="2023-03" db="EMBL/GenBank/DDBJ databases">
        <authorList>
            <person name="Shen W."/>
            <person name="Cai J."/>
        </authorList>
    </citation>
    <scope>NUCLEOTIDE SEQUENCE [LARGE SCALE GENOMIC DNA]</scope>
    <source>
        <strain evidence="3 4">Y59</strain>
    </source>
</reference>
<dbReference type="InterPro" id="IPR004701">
    <property type="entry name" value="PTS_EIIA_man-typ"/>
</dbReference>
<dbReference type="Proteomes" id="UP001269061">
    <property type="component" value="Unassembled WGS sequence"/>
</dbReference>
<dbReference type="InterPro" id="IPR051471">
    <property type="entry name" value="Bacterial_PTS_sugar_comp"/>
</dbReference>
<evidence type="ECO:0000259" key="2">
    <source>
        <dbReference type="PROSITE" id="PS51096"/>
    </source>
</evidence>
<organism evidence="3 4">
    <name type="scientific">Enterococcus pseudoavium</name>
    <dbReference type="NCBI Taxonomy" id="44007"/>
    <lineage>
        <taxon>Bacteria</taxon>
        <taxon>Bacillati</taxon>
        <taxon>Bacillota</taxon>
        <taxon>Bacilli</taxon>
        <taxon>Lactobacillales</taxon>
        <taxon>Enterococcaceae</taxon>
        <taxon>Enterococcus</taxon>
    </lineage>
</organism>
<dbReference type="Gene3D" id="3.40.50.510">
    <property type="entry name" value="Phosphotransferase system, mannose-type IIA component"/>
    <property type="match status" value="1"/>
</dbReference>
<protein>
    <submittedName>
        <fullName evidence="3">PTS fructose transporter subunit IIA</fullName>
    </submittedName>
</protein>
<evidence type="ECO:0000313" key="4">
    <source>
        <dbReference type="Proteomes" id="UP001269061"/>
    </source>
</evidence>
<feature type="domain" description="PTS EIIA type-4" evidence="2">
    <location>
        <begin position="1"/>
        <end position="127"/>
    </location>
</feature>
<keyword evidence="1" id="KW-0808">Transferase</keyword>
<dbReference type="SUPFAM" id="SSF53062">
    <property type="entry name" value="PTS system fructose IIA component-like"/>
    <property type="match status" value="1"/>
</dbReference>
<name>A0ABU3FJF6_9ENTE</name>
<evidence type="ECO:0000256" key="1">
    <source>
        <dbReference type="ARBA" id="ARBA00022679"/>
    </source>
</evidence>
<dbReference type="Pfam" id="PF03610">
    <property type="entry name" value="EIIA-man"/>
    <property type="match status" value="1"/>
</dbReference>
<keyword evidence="4" id="KW-1185">Reference proteome</keyword>
<proteinExistence type="predicted"/>
<evidence type="ECO:0000313" key="3">
    <source>
        <dbReference type="EMBL" id="MDT2771197.1"/>
    </source>
</evidence>
<dbReference type="PANTHER" id="PTHR33799:SF1">
    <property type="entry name" value="PTS SYSTEM MANNOSE-SPECIFIC EIIAB COMPONENT-RELATED"/>
    <property type="match status" value="1"/>
</dbReference>
<gene>
    <name evidence="3" type="ORF">P7H46_10135</name>
</gene>
<accession>A0ABU3FJF6</accession>
<dbReference type="PROSITE" id="PS51096">
    <property type="entry name" value="PTS_EIIA_TYPE_4"/>
    <property type="match status" value="1"/>
</dbReference>
<comment type="caution">
    <text evidence="3">The sequence shown here is derived from an EMBL/GenBank/DDBJ whole genome shotgun (WGS) entry which is preliminary data.</text>
</comment>
<dbReference type="RefSeq" id="WP_311815901.1">
    <property type="nucleotide sequence ID" value="NZ_JARQAV010000002.1"/>
</dbReference>
<sequence>MKYLLLVSHGKLADGLADALKMLVGPKEEVLSCGLQDGQSVDEFAENFLVLINDIPENSEVVLLGDIIGGSPLTTAMTLLTEKGLAEKLSVIGGMNLPLAVTTALMKDSLTREELVRQVTSEAKEALKEFQLVKEDLEDEI</sequence>
<dbReference type="InterPro" id="IPR036662">
    <property type="entry name" value="PTS_EIIA_man-typ_sf"/>
</dbReference>